<dbReference type="EMBL" id="BMKR01000004">
    <property type="protein sequence ID" value="GGF69357.1"/>
    <property type="molecule type" value="Genomic_DNA"/>
</dbReference>
<dbReference type="Gene3D" id="3.40.366.10">
    <property type="entry name" value="Malonyl-Coenzyme A Acyl Carrier Protein, domain 2"/>
    <property type="match status" value="1"/>
</dbReference>
<reference evidence="6" key="2">
    <citation type="submission" date="2020-09" db="EMBL/GenBank/DDBJ databases">
        <authorList>
            <person name="Sun Q."/>
            <person name="Zhou Y."/>
        </authorList>
    </citation>
    <scope>NUCLEOTIDE SEQUENCE</scope>
    <source>
        <strain evidence="6">CGMCC 1.16134</strain>
    </source>
</reference>
<name>A0A917FE84_9BACL</name>
<dbReference type="Gene3D" id="3.30.70.250">
    <property type="entry name" value="Malonyl-CoA ACP transacylase, ACP-binding"/>
    <property type="match status" value="1"/>
</dbReference>
<dbReference type="GO" id="GO:0004314">
    <property type="term" value="F:[acyl-carrier-protein] S-malonyltransferase activity"/>
    <property type="evidence" value="ECO:0007669"/>
    <property type="project" value="UniProtKB-EC"/>
</dbReference>
<dbReference type="GO" id="GO:0005829">
    <property type="term" value="C:cytosol"/>
    <property type="evidence" value="ECO:0007669"/>
    <property type="project" value="TreeGrafter"/>
</dbReference>
<organism evidence="6 7">
    <name type="scientific">Paenibacillus albidus</name>
    <dbReference type="NCBI Taxonomy" id="2041023"/>
    <lineage>
        <taxon>Bacteria</taxon>
        <taxon>Bacillati</taxon>
        <taxon>Bacillota</taxon>
        <taxon>Bacilli</taxon>
        <taxon>Bacillales</taxon>
        <taxon>Paenibacillaceae</taxon>
        <taxon>Paenibacillus</taxon>
    </lineage>
</organism>
<dbReference type="InterPro" id="IPR016036">
    <property type="entry name" value="Malonyl_transacylase_ACP-bd"/>
</dbReference>
<dbReference type="SUPFAM" id="SSF52151">
    <property type="entry name" value="FabD/lysophospholipase-like"/>
    <property type="match status" value="1"/>
</dbReference>
<proteinExistence type="predicted"/>
<dbReference type="PANTHER" id="PTHR42681">
    <property type="entry name" value="MALONYL-COA-ACYL CARRIER PROTEIN TRANSACYLASE, MITOCHONDRIAL"/>
    <property type="match status" value="1"/>
</dbReference>
<sequence length="440" mass="48564">MNNQADLALIFPGSGSQYKGMMRSLYESSRIVQDTLHEADEILGFELSRLMMLGSTVKLNRIGHMLPAICAASVAHYRLYREQGGPLPAYMAGHSLGEYSALICSGALSFKDGLLLVSYRARLAEEVMEATGGAMSIMKSVDPARVASLCLELQAEGRKVSIACLNSRSQIAVSGQDAALAELEQRVAEASAHAQISYLIGSAPYHCSLMQPRAAEMAEELSKYSWSLPGCQLLSNVTGRPYTSIQEMQALLPQQLHKPVLWQESILHLLENGARTFIEMGPQNILKTLMPEISDETRVYAHDEKLDRMTIRDLFIAASVSSVLRPKAEPGPSAADSRLKAIGMCLTHAMTTRNYNQADASDMPSLQLYTQVKQLKQELDQGGVPLGEEHVAQALSMLQAVFEDKRTPDNERQLRWQQIKEKTGVERQVEVKAVARRETE</sequence>
<evidence type="ECO:0000256" key="4">
    <source>
        <dbReference type="ARBA" id="ARBA00048462"/>
    </source>
</evidence>
<dbReference type="AlphaFoldDB" id="A0A917FE84"/>
<dbReference type="EC" id="2.3.1.39" evidence="1"/>
<dbReference type="InterPro" id="IPR016035">
    <property type="entry name" value="Acyl_Trfase/lysoPLipase"/>
</dbReference>
<dbReference type="InterPro" id="IPR050858">
    <property type="entry name" value="Mal-CoA-ACP_Trans/PKS_FabD"/>
</dbReference>
<gene>
    <name evidence="6" type="ORF">GCM10010912_13060</name>
</gene>
<dbReference type="InterPro" id="IPR001227">
    <property type="entry name" value="Ac_transferase_dom_sf"/>
</dbReference>
<evidence type="ECO:0000259" key="5">
    <source>
        <dbReference type="SMART" id="SM00827"/>
    </source>
</evidence>
<dbReference type="GO" id="GO:0006633">
    <property type="term" value="P:fatty acid biosynthetic process"/>
    <property type="evidence" value="ECO:0007669"/>
    <property type="project" value="TreeGrafter"/>
</dbReference>
<dbReference type="SUPFAM" id="SSF55048">
    <property type="entry name" value="Probable ACP-binding domain of malonyl-CoA ACP transacylase"/>
    <property type="match status" value="1"/>
</dbReference>
<protein>
    <recommendedName>
        <fullName evidence="1">[acyl-carrier-protein] S-malonyltransferase</fullName>
        <ecNumber evidence="1">2.3.1.39</ecNumber>
    </recommendedName>
</protein>
<dbReference type="InterPro" id="IPR014043">
    <property type="entry name" value="Acyl_transferase_dom"/>
</dbReference>
<dbReference type="SMART" id="SM00827">
    <property type="entry name" value="PKS_AT"/>
    <property type="match status" value="1"/>
</dbReference>
<keyword evidence="2" id="KW-0808">Transferase</keyword>
<dbReference type="Pfam" id="PF00698">
    <property type="entry name" value="Acyl_transf_1"/>
    <property type="match status" value="1"/>
</dbReference>
<evidence type="ECO:0000313" key="6">
    <source>
        <dbReference type="EMBL" id="GGF69357.1"/>
    </source>
</evidence>
<comment type="caution">
    <text evidence="6">The sequence shown here is derived from an EMBL/GenBank/DDBJ whole genome shotgun (WGS) entry which is preliminary data.</text>
</comment>
<accession>A0A917FE84</accession>
<feature type="domain" description="Malonyl-CoA:ACP transacylase (MAT)" evidence="5">
    <location>
        <begin position="10"/>
        <end position="328"/>
    </location>
</feature>
<evidence type="ECO:0000256" key="3">
    <source>
        <dbReference type="ARBA" id="ARBA00023315"/>
    </source>
</evidence>
<reference evidence="6" key="1">
    <citation type="journal article" date="2014" name="Int. J. Syst. Evol. Microbiol.">
        <title>Complete genome sequence of Corynebacterium casei LMG S-19264T (=DSM 44701T), isolated from a smear-ripened cheese.</title>
        <authorList>
            <consortium name="US DOE Joint Genome Institute (JGI-PGF)"/>
            <person name="Walter F."/>
            <person name="Albersmeier A."/>
            <person name="Kalinowski J."/>
            <person name="Ruckert C."/>
        </authorList>
    </citation>
    <scope>NUCLEOTIDE SEQUENCE</scope>
    <source>
        <strain evidence="6">CGMCC 1.16134</strain>
    </source>
</reference>
<dbReference type="PANTHER" id="PTHR42681:SF1">
    <property type="entry name" value="MALONYL-COA-ACYL CARRIER PROTEIN TRANSACYLASE, MITOCHONDRIAL"/>
    <property type="match status" value="1"/>
</dbReference>
<dbReference type="RefSeq" id="WP_189023086.1">
    <property type="nucleotide sequence ID" value="NZ_BMKR01000004.1"/>
</dbReference>
<evidence type="ECO:0000313" key="7">
    <source>
        <dbReference type="Proteomes" id="UP000637643"/>
    </source>
</evidence>
<dbReference type="Proteomes" id="UP000637643">
    <property type="component" value="Unassembled WGS sequence"/>
</dbReference>
<evidence type="ECO:0000256" key="1">
    <source>
        <dbReference type="ARBA" id="ARBA00013258"/>
    </source>
</evidence>
<keyword evidence="3" id="KW-0012">Acyltransferase</keyword>
<evidence type="ECO:0000256" key="2">
    <source>
        <dbReference type="ARBA" id="ARBA00022679"/>
    </source>
</evidence>
<comment type="catalytic activity">
    <reaction evidence="4">
        <text>holo-[ACP] + malonyl-CoA = malonyl-[ACP] + CoA</text>
        <dbReference type="Rhea" id="RHEA:41792"/>
        <dbReference type="Rhea" id="RHEA-COMP:9623"/>
        <dbReference type="Rhea" id="RHEA-COMP:9685"/>
        <dbReference type="ChEBI" id="CHEBI:57287"/>
        <dbReference type="ChEBI" id="CHEBI:57384"/>
        <dbReference type="ChEBI" id="CHEBI:64479"/>
        <dbReference type="ChEBI" id="CHEBI:78449"/>
        <dbReference type="EC" id="2.3.1.39"/>
    </reaction>
</comment>
<keyword evidence="7" id="KW-1185">Reference proteome</keyword>